<evidence type="ECO:0000256" key="1">
    <source>
        <dbReference type="SAM" id="Phobius"/>
    </source>
</evidence>
<accession>A0ABV5UST0</accession>
<comment type="caution">
    <text evidence="3">The sequence shown here is derived from an EMBL/GenBank/DDBJ whole genome shotgun (WGS) entry which is preliminary data.</text>
</comment>
<keyword evidence="2" id="KW-0732">Signal</keyword>
<dbReference type="NCBIfam" id="TIGR01167">
    <property type="entry name" value="LPXTG_anchor"/>
    <property type="match status" value="1"/>
</dbReference>
<dbReference type="RefSeq" id="WP_345035360.1">
    <property type="nucleotide sequence ID" value="NZ_BAABED010000001.1"/>
</dbReference>
<proteinExistence type="predicted"/>
<feature type="chain" id="PRO_5045572496" evidence="2">
    <location>
        <begin position="25"/>
        <end position="203"/>
    </location>
</feature>
<evidence type="ECO:0000256" key="2">
    <source>
        <dbReference type="SAM" id="SignalP"/>
    </source>
</evidence>
<keyword evidence="1" id="KW-0472">Membrane</keyword>
<organism evidence="3 4">
    <name type="scientific">Arthrobacter methylotrophus</name>
    <dbReference type="NCBI Taxonomy" id="121291"/>
    <lineage>
        <taxon>Bacteria</taxon>
        <taxon>Bacillati</taxon>
        <taxon>Actinomycetota</taxon>
        <taxon>Actinomycetes</taxon>
        <taxon>Micrococcales</taxon>
        <taxon>Micrococcaceae</taxon>
        <taxon>Arthrobacter</taxon>
    </lineage>
</organism>
<keyword evidence="1" id="KW-1133">Transmembrane helix</keyword>
<evidence type="ECO:0000313" key="3">
    <source>
        <dbReference type="EMBL" id="MFB9715252.1"/>
    </source>
</evidence>
<feature type="signal peptide" evidence="2">
    <location>
        <begin position="1"/>
        <end position="24"/>
    </location>
</feature>
<feature type="transmembrane region" description="Helical" evidence="1">
    <location>
        <begin position="170"/>
        <end position="191"/>
    </location>
</feature>
<sequence>MKKTLSALALAGTIALAASGPAMAVDYPAPPPPGTISRATIIVGGTIVFSGTGFTPGETIIITITFTAAPQGAAAPGTSNGIAMAVPGALHLAPTTITAVANGSGAFSTDVSLTEVGTYQLTAVGATSGHTVTEIVDAVPTAAGLANTGGATLANTGGTGLANTGVDSSLILWGLVGAGALVAGTTSVLVVRRRAKNETVAAA</sequence>
<gene>
    <name evidence="3" type="ORF">ACFFPI_14125</name>
</gene>
<keyword evidence="1" id="KW-0812">Transmembrane</keyword>
<dbReference type="Proteomes" id="UP001589536">
    <property type="component" value="Unassembled WGS sequence"/>
</dbReference>
<reference evidence="3 4" key="1">
    <citation type="submission" date="2024-09" db="EMBL/GenBank/DDBJ databases">
        <authorList>
            <person name="Sun Q."/>
            <person name="Mori K."/>
        </authorList>
    </citation>
    <scope>NUCLEOTIDE SEQUENCE [LARGE SCALE GENOMIC DNA]</scope>
    <source>
        <strain evidence="3 4">JCM 13519</strain>
    </source>
</reference>
<dbReference type="EMBL" id="JBHMBH010000029">
    <property type="protein sequence ID" value="MFB9715252.1"/>
    <property type="molecule type" value="Genomic_DNA"/>
</dbReference>
<keyword evidence="4" id="KW-1185">Reference proteome</keyword>
<evidence type="ECO:0000313" key="4">
    <source>
        <dbReference type="Proteomes" id="UP001589536"/>
    </source>
</evidence>
<name>A0ABV5UST0_9MICC</name>
<protein>
    <submittedName>
        <fullName evidence="3">LPXTG cell wall anchor domain-containing protein</fullName>
    </submittedName>
</protein>